<evidence type="ECO:0000313" key="2">
    <source>
        <dbReference type="EMBL" id="MBO2441855.1"/>
    </source>
</evidence>
<accession>A0ABS3R6L5</accession>
<feature type="domain" description="SnoaL-like" evidence="1">
    <location>
        <begin position="40"/>
        <end position="172"/>
    </location>
</feature>
<evidence type="ECO:0000313" key="3">
    <source>
        <dbReference type="Proteomes" id="UP000666915"/>
    </source>
</evidence>
<sequence length="193" mass="21845">MPLVTTGDNFDYQRQRWRWKSHDPRDGSVLMNLTETTAYTDRDGIVDAVIRIVEGIDFGNEDLLRSAFTEDAVFDLGGIDHSIHTFEPYVGREQVVQTLMKTVGTAMDTFHALSNIRVWVDGDTAKLTCYLIGQHHRTGEGPSVEFQDHLLLGNRFETDLVRDHGHVWLVRHNRVSSRWSVGNPAAATIPTVE</sequence>
<comment type="caution">
    <text evidence="2">The sequence shown here is derived from an EMBL/GenBank/DDBJ whole genome shotgun (WGS) entry which is preliminary data.</text>
</comment>
<dbReference type="InterPro" id="IPR037401">
    <property type="entry name" value="SnoaL-like"/>
</dbReference>
<gene>
    <name evidence="2" type="ORF">J4557_30465</name>
</gene>
<dbReference type="Proteomes" id="UP000666915">
    <property type="component" value="Unassembled WGS sequence"/>
</dbReference>
<keyword evidence="3" id="KW-1185">Reference proteome</keyword>
<dbReference type="EMBL" id="JAGEOK010000022">
    <property type="protein sequence ID" value="MBO2441855.1"/>
    <property type="molecule type" value="Genomic_DNA"/>
</dbReference>
<protein>
    <submittedName>
        <fullName evidence="2">Nuclear transport factor 2 family protein</fullName>
    </submittedName>
</protein>
<dbReference type="Pfam" id="PF13577">
    <property type="entry name" value="SnoaL_4"/>
    <property type="match status" value="1"/>
</dbReference>
<dbReference type="CDD" id="cd00531">
    <property type="entry name" value="NTF2_like"/>
    <property type="match status" value="1"/>
</dbReference>
<name>A0ABS3R6L5_9ACTN</name>
<proteinExistence type="predicted"/>
<dbReference type="SUPFAM" id="SSF54427">
    <property type="entry name" value="NTF2-like"/>
    <property type="match status" value="1"/>
</dbReference>
<organism evidence="2 3">
    <name type="scientific">Actinomadura nitritigenes</name>
    <dbReference type="NCBI Taxonomy" id="134602"/>
    <lineage>
        <taxon>Bacteria</taxon>
        <taxon>Bacillati</taxon>
        <taxon>Actinomycetota</taxon>
        <taxon>Actinomycetes</taxon>
        <taxon>Streptosporangiales</taxon>
        <taxon>Thermomonosporaceae</taxon>
        <taxon>Actinomadura</taxon>
    </lineage>
</organism>
<dbReference type="RefSeq" id="WP_208270206.1">
    <property type="nucleotide sequence ID" value="NZ_BAAAGM010000127.1"/>
</dbReference>
<dbReference type="Gene3D" id="3.10.450.50">
    <property type="match status" value="1"/>
</dbReference>
<dbReference type="InterPro" id="IPR032710">
    <property type="entry name" value="NTF2-like_dom_sf"/>
</dbReference>
<evidence type="ECO:0000259" key="1">
    <source>
        <dbReference type="Pfam" id="PF13577"/>
    </source>
</evidence>
<reference evidence="2 3" key="1">
    <citation type="submission" date="2021-03" db="EMBL/GenBank/DDBJ databases">
        <authorList>
            <person name="Kanchanasin P."/>
            <person name="Saeng-In P."/>
            <person name="Phongsopitanun W."/>
            <person name="Yuki M."/>
            <person name="Kudo T."/>
            <person name="Ohkuma M."/>
            <person name="Tanasupawat S."/>
        </authorList>
    </citation>
    <scope>NUCLEOTIDE SEQUENCE [LARGE SCALE GENOMIC DNA]</scope>
    <source>
        <strain evidence="2 3">L46</strain>
    </source>
</reference>